<evidence type="ECO:0000256" key="1">
    <source>
        <dbReference type="ARBA" id="ARBA00006102"/>
    </source>
</evidence>
<proteinExistence type="inferred from homology"/>
<dbReference type="InterPro" id="IPR029045">
    <property type="entry name" value="ClpP/crotonase-like_dom_sf"/>
</dbReference>
<keyword evidence="5" id="KW-0808">Transferase</keyword>
<dbReference type="EC" id="6.4.1.2" evidence="5"/>
<dbReference type="InterPro" id="IPR011762">
    <property type="entry name" value="COA_CT_N"/>
</dbReference>
<evidence type="ECO:0000313" key="5">
    <source>
        <dbReference type="EMBL" id="CUV03194.1"/>
    </source>
</evidence>
<dbReference type="PRINTS" id="PR01070">
    <property type="entry name" value="ACCCTRFRASEB"/>
</dbReference>
<evidence type="ECO:0000259" key="4">
    <source>
        <dbReference type="PROSITE" id="PS50989"/>
    </source>
</evidence>
<dbReference type="FunFam" id="3.90.226.10:FF:000016">
    <property type="entry name" value="Propionyl-CoA carboxylase, beta subunit"/>
    <property type="match status" value="1"/>
</dbReference>
<protein>
    <submittedName>
        <fullName evidence="5">Acetyl-coenzyme A carboxyl transferase alpha chain / Acetyl-coenzyme A carboxyl transferase beta chain Propionyl-CoA carboxylase beta chain</fullName>
        <ecNumber evidence="5">6.4.1.2</ecNumber>
        <ecNumber evidence="5">6.4.1.3</ecNumber>
    </submittedName>
</protein>
<feature type="domain" description="CoA carboxyltransferase C-terminal" evidence="4">
    <location>
        <begin position="268"/>
        <end position="503"/>
    </location>
</feature>
<feature type="domain" description="CoA carboxyltransferase N-terminal" evidence="3">
    <location>
        <begin position="8"/>
        <end position="264"/>
    </location>
</feature>
<dbReference type="PROSITE" id="PS50989">
    <property type="entry name" value="COA_CT_CTER"/>
    <property type="match status" value="1"/>
</dbReference>
<dbReference type="InterPro" id="IPR011763">
    <property type="entry name" value="COA_CT_C"/>
</dbReference>
<dbReference type="SUPFAM" id="SSF52096">
    <property type="entry name" value="ClpP/crotonase"/>
    <property type="match status" value="2"/>
</dbReference>
<dbReference type="InterPro" id="IPR034733">
    <property type="entry name" value="AcCoA_carboxyl_beta"/>
</dbReference>
<accession>A0A160VAJ3</accession>
<feature type="region of interest" description="Disordered" evidence="2">
    <location>
        <begin position="253"/>
        <end position="272"/>
    </location>
</feature>
<dbReference type="GO" id="GO:0006633">
    <property type="term" value="P:fatty acid biosynthetic process"/>
    <property type="evidence" value="ECO:0007669"/>
    <property type="project" value="InterPro"/>
</dbReference>
<dbReference type="Pfam" id="PF01039">
    <property type="entry name" value="Carboxyl_trans"/>
    <property type="match status" value="1"/>
</dbReference>
<evidence type="ECO:0000259" key="3">
    <source>
        <dbReference type="PROSITE" id="PS50980"/>
    </source>
</evidence>
<reference evidence="5" key="1">
    <citation type="submission" date="2015-10" db="EMBL/GenBank/DDBJ databases">
        <authorList>
            <person name="Gilbert D.G."/>
        </authorList>
    </citation>
    <scope>NUCLEOTIDE SEQUENCE</scope>
</reference>
<dbReference type="PANTHER" id="PTHR43842">
    <property type="entry name" value="PROPIONYL-COA CARBOXYLASE BETA CHAIN"/>
    <property type="match status" value="1"/>
</dbReference>
<dbReference type="GO" id="GO:0016740">
    <property type="term" value="F:transferase activity"/>
    <property type="evidence" value="ECO:0007669"/>
    <property type="project" value="UniProtKB-KW"/>
</dbReference>
<dbReference type="Gene3D" id="3.90.226.10">
    <property type="entry name" value="2-enoyl-CoA Hydratase, Chain A, domain 1"/>
    <property type="match status" value="2"/>
</dbReference>
<evidence type="ECO:0000256" key="2">
    <source>
        <dbReference type="SAM" id="MobiDB-lite"/>
    </source>
</evidence>
<comment type="similarity">
    <text evidence="1">Belongs to the AccD/PCCB family.</text>
</comment>
<dbReference type="EC" id="6.4.1.3" evidence="5"/>
<feature type="compositionally biased region" description="Polar residues" evidence="2">
    <location>
        <begin position="253"/>
        <end position="268"/>
    </location>
</feature>
<name>A0A160VAJ3_9ZZZZ</name>
<dbReference type="PROSITE" id="PS50980">
    <property type="entry name" value="COA_CT_NTER"/>
    <property type="match status" value="1"/>
</dbReference>
<dbReference type="GO" id="GO:0003989">
    <property type="term" value="F:acetyl-CoA carboxylase activity"/>
    <property type="evidence" value="ECO:0007669"/>
    <property type="project" value="UniProtKB-EC"/>
</dbReference>
<organism evidence="5">
    <name type="scientific">hydrothermal vent metagenome</name>
    <dbReference type="NCBI Taxonomy" id="652676"/>
    <lineage>
        <taxon>unclassified sequences</taxon>
        <taxon>metagenomes</taxon>
        <taxon>ecological metagenomes</taxon>
    </lineage>
</organism>
<dbReference type="InterPro" id="IPR000438">
    <property type="entry name" value="Acetyl_CoA_COase_Trfase_b_su"/>
</dbReference>
<dbReference type="FunFam" id="3.90.226.10:FF:000017">
    <property type="entry name" value="Propionyl-CoA carboxylase subunit beta 5"/>
    <property type="match status" value="1"/>
</dbReference>
<dbReference type="EMBL" id="FAXA01000372">
    <property type="protein sequence ID" value="CUV03194.1"/>
    <property type="molecule type" value="Genomic_DNA"/>
</dbReference>
<dbReference type="PANTHER" id="PTHR43842:SF2">
    <property type="entry name" value="PROPIONYL-COA CARBOXYLASE BETA CHAIN, MITOCHONDRIAL"/>
    <property type="match status" value="1"/>
</dbReference>
<dbReference type="AlphaFoldDB" id="A0A160VAJ3"/>
<dbReference type="GO" id="GO:0009317">
    <property type="term" value="C:acetyl-CoA carboxylase complex"/>
    <property type="evidence" value="ECO:0007669"/>
    <property type="project" value="InterPro"/>
</dbReference>
<sequence length="521" mass="57022">MTAGKRQIDEKIDALDAMRQESQKGGGQDRIDQQHSRGKLAARERLALLMDEGTFEELDPFVTHRATDFGLADRKILGDAVVTGYGQVEGRQVFAFAQDFTVMGGSLSEAVSQKICKMLDLAVKSGCPVVGLNDSGGARIQEGVTSLAAYGDIFLRNTMYSGVIPQISVIVGPSAGGAVYSPAITDFVFMVKGTGQMYITGPDVIKAVTGEEVTHEDLGGAATHATRSGVAQFVYETEEECINEVRHLLSFLPSNNLEDTPQEQTNDPATRREPDLRYLVPDDANRPYDMREIIYKIVDDEEFMEVHQNFAPNVVVGFARMNGRSIGLVGNQPEYLAGVLDIDASAKAARFIRFCDCFNIPIVTLVDVPGFMPGVDQEYGGIIRHGAKLIFAYAEATVPKIAVITRKAYGGAYIVMSSKHLRSDINLAWPSAEIAVMGAEGAVNIIYRGEISEAKNQDKKRLELIKDYQEKFTTPYIAASRGFLDDVIDPADTRVQIIKALEMLQNKRDSLPAKKHGNIPL</sequence>
<gene>
    <name evidence="5" type="ORF">MGWOODY_Clf464</name>
</gene>
<dbReference type="InterPro" id="IPR051047">
    <property type="entry name" value="AccD/PCCB"/>
</dbReference>
<keyword evidence="5" id="KW-0436">Ligase</keyword>
<dbReference type="GO" id="GO:0004658">
    <property type="term" value="F:propionyl-CoA carboxylase activity"/>
    <property type="evidence" value="ECO:0007669"/>
    <property type="project" value="UniProtKB-EC"/>
</dbReference>